<name>A0A1Y1RZS1_9SPIO</name>
<evidence type="ECO:0008006" key="5">
    <source>
        <dbReference type="Google" id="ProtNLM"/>
    </source>
</evidence>
<dbReference type="GO" id="GO:0005975">
    <property type="term" value="P:carbohydrate metabolic process"/>
    <property type="evidence" value="ECO:0007669"/>
    <property type="project" value="InterPro"/>
</dbReference>
<feature type="region of interest" description="Disordered" evidence="2">
    <location>
        <begin position="267"/>
        <end position="292"/>
    </location>
</feature>
<organism evidence="3 4">
    <name type="scientific">Marispirochaeta aestuarii</name>
    <dbReference type="NCBI Taxonomy" id="1963862"/>
    <lineage>
        <taxon>Bacteria</taxon>
        <taxon>Pseudomonadati</taxon>
        <taxon>Spirochaetota</taxon>
        <taxon>Spirochaetia</taxon>
        <taxon>Spirochaetales</taxon>
        <taxon>Spirochaetaceae</taxon>
        <taxon>Marispirochaeta</taxon>
    </lineage>
</organism>
<feature type="compositionally biased region" description="Polar residues" evidence="2">
    <location>
        <begin position="283"/>
        <end position="292"/>
    </location>
</feature>
<evidence type="ECO:0000256" key="1">
    <source>
        <dbReference type="ARBA" id="ARBA00023270"/>
    </source>
</evidence>
<evidence type="ECO:0000313" key="3">
    <source>
        <dbReference type="EMBL" id="ORC36334.1"/>
    </source>
</evidence>
<dbReference type="InterPro" id="IPR013785">
    <property type="entry name" value="Aldolase_TIM"/>
</dbReference>
<dbReference type="InterPro" id="IPR001585">
    <property type="entry name" value="TAL/FSA"/>
</dbReference>
<accession>A0A1Y1RZS1</accession>
<reference evidence="3 4" key="1">
    <citation type="submission" date="2017-03" db="EMBL/GenBank/DDBJ databases">
        <title>Draft Genome sequence of Marispirochaeta sp. strain JC444.</title>
        <authorList>
            <person name="Shivani Y."/>
            <person name="Subhash Y."/>
            <person name="Sasikala C."/>
            <person name="Ramana C."/>
        </authorList>
    </citation>
    <scope>NUCLEOTIDE SEQUENCE [LARGE SCALE GENOMIC DNA]</scope>
    <source>
        <strain evidence="3 4">JC444</strain>
    </source>
</reference>
<dbReference type="SUPFAM" id="SSF51569">
    <property type="entry name" value="Aldolase"/>
    <property type="match status" value="1"/>
</dbReference>
<protein>
    <recommendedName>
        <fullName evidence="5">Transaldolase</fullName>
    </recommendedName>
</protein>
<dbReference type="Pfam" id="PF00923">
    <property type="entry name" value="TAL_FSA"/>
    <property type="match status" value="1"/>
</dbReference>
<dbReference type="Proteomes" id="UP000192343">
    <property type="component" value="Unassembled WGS sequence"/>
</dbReference>
<keyword evidence="1" id="KW-0704">Schiff base</keyword>
<keyword evidence="4" id="KW-1185">Reference proteome</keyword>
<sequence>MIEFRDPVAEHIKAFILDETAMEIDNRDYPSDPVWREYRETGSRVWLYGNDTSAQEVWTRDMEAVYLDTPLVIDAFRQDHFTGLTLEANSVLKGLPGDERIKEIAFIINARNAVATSKRFAARVCVEIPLFSDSASEISQYARRLYQVCPEHLLPALPYSSEGITAAAELQKAGIPIIVRTEYSPQQVKNSILHASPNYVALGNFHDTREVPMPSAQELQSLFDHLEKPEKTTLIACGMDSEEKIRRFMGFPIIVATPEAVRNYQKKPVAGKQGVPAPEAETASGTPGMQNRNELRDIALQSRNAYDELVLIIRNAIDSN</sequence>
<evidence type="ECO:0000313" key="4">
    <source>
        <dbReference type="Proteomes" id="UP000192343"/>
    </source>
</evidence>
<gene>
    <name evidence="3" type="ORF">B4O97_07020</name>
</gene>
<dbReference type="Gene3D" id="3.20.20.70">
    <property type="entry name" value="Aldolase class I"/>
    <property type="match status" value="1"/>
</dbReference>
<dbReference type="RefSeq" id="WP_083049515.1">
    <property type="nucleotide sequence ID" value="NZ_MWQY01000006.1"/>
</dbReference>
<dbReference type="AlphaFoldDB" id="A0A1Y1RZS1"/>
<dbReference type="OrthoDB" id="140919at2"/>
<proteinExistence type="predicted"/>
<comment type="caution">
    <text evidence="3">The sequence shown here is derived from an EMBL/GenBank/DDBJ whole genome shotgun (WGS) entry which is preliminary data.</text>
</comment>
<dbReference type="STRING" id="1963862.B4O97_07020"/>
<dbReference type="EMBL" id="MWQY01000006">
    <property type="protein sequence ID" value="ORC36334.1"/>
    <property type="molecule type" value="Genomic_DNA"/>
</dbReference>
<evidence type="ECO:0000256" key="2">
    <source>
        <dbReference type="SAM" id="MobiDB-lite"/>
    </source>
</evidence>